<keyword evidence="5 7" id="KW-0645">Protease</keyword>
<comment type="similarity">
    <text evidence="3 7">Belongs to the peptidase S26 family.</text>
</comment>
<keyword evidence="7" id="KW-0812">Transmembrane</keyword>
<sequence>MAEVSESGAPAGPATATEPPTATTRSSGRARPRRKGRWLVEWLVVVAVAVVVAVVVRAFVFETYYIPSDSMEPTLMPGDRIVVDKLAFDFHPIERGDIVVFRRPATWPKEYPDLVKRVIGLPGETISARGGNVYIDGHLLPEPWLSRGITTSNFGPVRIPKGEYFVMGDNRPVSADSRYFGPVPRKDIVGEVVFRYWPLSRIGGV</sequence>
<organism evidence="10 11">
    <name type="scientific">Aciditerrimonas ferrireducens</name>
    <dbReference type="NCBI Taxonomy" id="667306"/>
    <lineage>
        <taxon>Bacteria</taxon>
        <taxon>Bacillati</taxon>
        <taxon>Actinomycetota</taxon>
        <taxon>Acidimicrobiia</taxon>
        <taxon>Acidimicrobiales</taxon>
        <taxon>Acidimicrobiaceae</taxon>
        <taxon>Aciditerrimonas</taxon>
    </lineage>
</organism>
<comment type="caution">
    <text evidence="10">The sequence shown here is derived from an EMBL/GenBank/DDBJ whole genome shotgun (WGS) entry which is preliminary data.</text>
</comment>
<dbReference type="Proteomes" id="UP001589788">
    <property type="component" value="Unassembled WGS sequence"/>
</dbReference>
<dbReference type="RefSeq" id="WP_377789047.1">
    <property type="nucleotide sequence ID" value="NZ_JBHLYQ010000046.1"/>
</dbReference>
<evidence type="ECO:0000256" key="3">
    <source>
        <dbReference type="ARBA" id="ARBA00009370"/>
    </source>
</evidence>
<feature type="compositionally biased region" description="Low complexity" evidence="8">
    <location>
        <begin position="1"/>
        <end position="24"/>
    </location>
</feature>
<dbReference type="EMBL" id="JBHLYQ010000046">
    <property type="protein sequence ID" value="MFC0081757.1"/>
    <property type="molecule type" value="Genomic_DNA"/>
</dbReference>
<keyword evidence="11" id="KW-1185">Reference proteome</keyword>
<evidence type="ECO:0000313" key="11">
    <source>
        <dbReference type="Proteomes" id="UP001589788"/>
    </source>
</evidence>
<proteinExistence type="inferred from homology"/>
<dbReference type="PROSITE" id="PS00761">
    <property type="entry name" value="SPASE_I_3"/>
    <property type="match status" value="1"/>
</dbReference>
<comment type="catalytic activity">
    <reaction evidence="1 7">
        <text>Cleavage of hydrophobic, N-terminal signal or leader sequences from secreted and periplasmic proteins.</text>
        <dbReference type="EC" id="3.4.21.89"/>
    </reaction>
</comment>
<dbReference type="InterPro" id="IPR000223">
    <property type="entry name" value="Pept_S26A_signal_pept_1"/>
</dbReference>
<dbReference type="PRINTS" id="PR00727">
    <property type="entry name" value="LEADERPTASE"/>
</dbReference>
<comment type="subcellular location">
    <subcellularLocation>
        <location evidence="2">Cell membrane</location>
        <topology evidence="2">Single-pass type II membrane protein</topology>
    </subcellularLocation>
    <subcellularLocation>
        <location evidence="7">Membrane</location>
        <topology evidence="7">Single-pass type II membrane protein</topology>
    </subcellularLocation>
</comment>
<dbReference type="Pfam" id="PF10502">
    <property type="entry name" value="Peptidase_S26"/>
    <property type="match status" value="1"/>
</dbReference>
<evidence type="ECO:0000256" key="5">
    <source>
        <dbReference type="ARBA" id="ARBA00022670"/>
    </source>
</evidence>
<dbReference type="PROSITE" id="PS00501">
    <property type="entry name" value="SPASE_I_1"/>
    <property type="match status" value="1"/>
</dbReference>
<keyword evidence="7" id="KW-0472">Membrane</keyword>
<evidence type="ECO:0000259" key="9">
    <source>
        <dbReference type="Pfam" id="PF10502"/>
    </source>
</evidence>
<dbReference type="InterPro" id="IPR036286">
    <property type="entry name" value="LexA/Signal_pep-like_sf"/>
</dbReference>
<keyword evidence="6 7" id="KW-0378">Hydrolase</keyword>
<dbReference type="PANTHER" id="PTHR43390:SF1">
    <property type="entry name" value="CHLOROPLAST PROCESSING PEPTIDASE"/>
    <property type="match status" value="1"/>
</dbReference>
<dbReference type="SUPFAM" id="SSF51306">
    <property type="entry name" value="LexA/Signal peptidase"/>
    <property type="match status" value="1"/>
</dbReference>
<evidence type="ECO:0000256" key="2">
    <source>
        <dbReference type="ARBA" id="ARBA00004401"/>
    </source>
</evidence>
<dbReference type="GO" id="GO:0009003">
    <property type="term" value="F:signal peptidase activity"/>
    <property type="evidence" value="ECO:0007669"/>
    <property type="project" value="UniProtKB-EC"/>
</dbReference>
<dbReference type="InterPro" id="IPR019756">
    <property type="entry name" value="Pept_S26A_signal_pept_1_Ser-AS"/>
</dbReference>
<dbReference type="Gene3D" id="2.10.109.10">
    <property type="entry name" value="Umud Fragment, subunit A"/>
    <property type="match status" value="1"/>
</dbReference>
<reference evidence="10 11" key="1">
    <citation type="submission" date="2024-09" db="EMBL/GenBank/DDBJ databases">
        <authorList>
            <person name="Sun Q."/>
            <person name="Mori K."/>
        </authorList>
    </citation>
    <scope>NUCLEOTIDE SEQUENCE [LARGE SCALE GENOMIC DNA]</scope>
    <source>
        <strain evidence="10 11">JCM 15389</strain>
    </source>
</reference>
<evidence type="ECO:0000313" key="10">
    <source>
        <dbReference type="EMBL" id="MFC0081757.1"/>
    </source>
</evidence>
<evidence type="ECO:0000256" key="4">
    <source>
        <dbReference type="ARBA" id="ARBA00013208"/>
    </source>
</evidence>
<feature type="domain" description="Peptidase S26" evidence="9">
    <location>
        <begin position="40"/>
        <end position="197"/>
    </location>
</feature>
<dbReference type="InterPro" id="IPR019533">
    <property type="entry name" value="Peptidase_S26"/>
</dbReference>
<gene>
    <name evidence="10" type="primary">lepB</name>
    <name evidence="10" type="ORF">ACFFRE_06315</name>
</gene>
<dbReference type="NCBIfam" id="TIGR02227">
    <property type="entry name" value="sigpep_I_bact"/>
    <property type="match status" value="1"/>
</dbReference>
<name>A0ABV6C258_9ACTN</name>
<dbReference type="PANTHER" id="PTHR43390">
    <property type="entry name" value="SIGNAL PEPTIDASE I"/>
    <property type="match status" value="1"/>
</dbReference>
<dbReference type="EC" id="3.4.21.89" evidence="4 7"/>
<dbReference type="CDD" id="cd06530">
    <property type="entry name" value="S26_SPase_I"/>
    <property type="match status" value="1"/>
</dbReference>
<evidence type="ECO:0000256" key="1">
    <source>
        <dbReference type="ARBA" id="ARBA00000677"/>
    </source>
</evidence>
<evidence type="ECO:0000256" key="8">
    <source>
        <dbReference type="SAM" id="MobiDB-lite"/>
    </source>
</evidence>
<feature type="region of interest" description="Disordered" evidence="8">
    <location>
        <begin position="1"/>
        <end position="30"/>
    </location>
</feature>
<accession>A0ABV6C258</accession>
<keyword evidence="7" id="KW-1133">Transmembrane helix</keyword>
<protein>
    <recommendedName>
        <fullName evidence="4 7">Signal peptidase I</fullName>
        <ecNumber evidence="4 7">3.4.21.89</ecNumber>
    </recommendedName>
</protein>
<evidence type="ECO:0000256" key="6">
    <source>
        <dbReference type="ARBA" id="ARBA00022801"/>
    </source>
</evidence>
<feature type="transmembrane region" description="Helical" evidence="7">
    <location>
        <begin position="39"/>
        <end position="60"/>
    </location>
</feature>
<dbReference type="InterPro" id="IPR019758">
    <property type="entry name" value="Pept_S26A_signal_pept_1_CS"/>
</dbReference>
<evidence type="ECO:0000256" key="7">
    <source>
        <dbReference type="RuleBase" id="RU362042"/>
    </source>
</evidence>